<evidence type="ECO:0000313" key="1">
    <source>
        <dbReference type="EMBL" id="TPH15869.1"/>
    </source>
</evidence>
<organism evidence="1 2">
    <name type="scientific">Litorilituus lipolyticus</name>
    <dbReference type="NCBI Taxonomy" id="2491017"/>
    <lineage>
        <taxon>Bacteria</taxon>
        <taxon>Pseudomonadati</taxon>
        <taxon>Pseudomonadota</taxon>
        <taxon>Gammaproteobacteria</taxon>
        <taxon>Alteromonadales</taxon>
        <taxon>Colwelliaceae</taxon>
        <taxon>Litorilituus</taxon>
    </lineage>
</organism>
<keyword evidence="2" id="KW-1185">Reference proteome</keyword>
<comment type="caution">
    <text evidence="1">The sequence shown here is derived from an EMBL/GenBank/DDBJ whole genome shotgun (WGS) entry which is preliminary data.</text>
</comment>
<gene>
    <name evidence="1" type="ORF">EPA86_07830</name>
</gene>
<sequence>MRSTLNYSKAINTLSLWAAPTMWHDKSIYAEIIVITNKLSNTSYQLNEREYYIVQELTNGVLEVILNLMKKADDFEYDELGIIFNEITQLQSFLFNNELTH</sequence>
<dbReference type="EMBL" id="SAWY01000018">
    <property type="protein sequence ID" value="TPH15869.1"/>
    <property type="molecule type" value="Genomic_DNA"/>
</dbReference>
<proteinExistence type="predicted"/>
<evidence type="ECO:0000313" key="2">
    <source>
        <dbReference type="Proteomes" id="UP000315303"/>
    </source>
</evidence>
<dbReference type="AlphaFoldDB" id="A0A502KZ80"/>
<name>A0A502KZ80_9GAMM</name>
<accession>A0A502KZ80</accession>
<reference evidence="1 2" key="1">
    <citation type="submission" date="2019-01" db="EMBL/GenBank/DDBJ databases">
        <title>Litorilituus lipolytica sp. nov., isolated from intertidal sand of the Yellow Sea in China.</title>
        <authorList>
            <person name="Liu A."/>
        </authorList>
    </citation>
    <scope>NUCLEOTIDE SEQUENCE [LARGE SCALE GENOMIC DNA]</scope>
    <source>
        <strain evidence="1 2">RZ04</strain>
    </source>
</reference>
<dbReference type="Proteomes" id="UP000315303">
    <property type="component" value="Unassembled WGS sequence"/>
</dbReference>
<protein>
    <recommendedName>
        <fullName evidence="3">Four helix bundle protein</fullName>
    </recommendedName>
</protein>
<dbReference type="OrthoDB" id="6228655at2"/>
<evidence type="ECO:0008006" key="3">
    <source>
        <dbReference type="Google" id="ProtNLM"/>
    </source>
</evidence>
<dbReference type="RefSeq" id="WP_140602879.1">
    <property type="nucleotide sequence ID" value="NZ_SAWY01000018.1"/>
</dbReference>